<dbReference type="InterPro" id="IPR036928">
    <property type="entry name" value="AS_sf"/>
</dbReference>
<dbReference type="AlphaFoldDB" id="X1VHK8"/>
<evidence type="ECO:0000313" key="1">
    <source>
        <dbReference type="EMBL" id="GAJ14376.1"/>
    </source>
</evidence>
<sequence>AGLPAASVPCGFADGLPIGLHIIGPRFSGEKKIFQLSSVYEKATDWDKKKTKIS</sequence>
<reference evidence="1" key="1">
    <citation type="journal article" date="2014" name="Front. Microbiol.">
        <title>High frequency of phylogenetically diverse reductive dehalogenase-homologous genes in deep subseafloor sedimentary metagenomes.</title>
        <authorList>
            <person name="Kawai M."/>
            <person name="Futagami T."/>
            <person name="Toyoda A."/>
            <person name="Takaki Y."/>
            <person name="Nishi S."/>
            <person name="Hori S."/>
            <person name="Arai W."/>
            <person name="Tsubouchi T."/>
            <person name="Morono Y."/>
            <person name="Uchiyama I."/>
            <person name="Ito T."/>
            <person name="Fujiyama A."/>
            <person name="Inagaki F."/>
            <person name="Takami H."/>
        </authorList>
    </citation>
    <scope>NUCLEOTIDE SEQUENCE</scope>
    <source>
        <strain evidence="1">Expedition CK06-06</strain>
    </source>
</reference>
<dbReference type="EMBL" id="BARW01032557">
    <property type="protein sequence ID" value="GAJ14376.1"/>
    <property type="molecule type" value="Genomic_DNA"/>
</dbReference>
<name>X1VHK8_9ZZZZ</name>
<feature type="non-terminal residue" evidence="1">
    <location>
        <position position="1"/>
    </location>
</feature>
<organism evidence="1">
    <name type="scientific">marine sediment metagenome</name>
    <dbReference type="NCBI Taxonomy" id="412755"/>
    <lineage>
        <taxon>unclassified sequences</taxon>
        <taxon>metagenomes</taxon>
        <taxon>ecological metagenomes</taxon>
    </lineage>
</organism>
<dbReference type="SUPFAM" id="SSF75304">
    <property type="entry name" value="Amidase signature (AS) enzymes"/>
    <property type="match status" value="1"/>
</dbReference>
<protein>
    <submittedName>
        <fullName evidence="1">Uncharacterized protein</fullName>
    </submittedName>
</protein>
<dbReference type="Gene3D" id="3.90.1300.10">
    <property type="entry name" value="Amidase signature (AS) domain"/>
    <property type="match status" value="1"/>
</dbReference>
<gene>
    <name evidence="1" type="ORF">S12H4_51506</name>
</gene>
<proteinExistence type="predicted"/>
<comment type="caution">
    <text evidence="1">The sequence shown here is derived from an EMBL/GenBank/DDBJ whole genome shotgun (WGS) entry which is preliminary data.</text>
</comment>
<accession>X1VHK8</accession>